<dbReference type="RefSeq" id="WP_184836218.1">
    <property type="nucleotide sequence ID" value="NZ_JACHMN010000002.1"/>
</dbReference>
<accession>A0A841BQS2</accession>
<proteinExistence type="predicted"/>
<evidence type="ECO:0000313" key="2">
    <source>
        <dbReference type="Proteomes" id="UP000587527"/>
    </source>
</evidence>
<dbReference type="Proteomes" id="UP000587527">
    <property type="component" value="Unassembled WGS sequence"/>
</dbReference>
<dbReference type="PANTHER" id="PTHR36221:SF1">
    <property type="entry name" value="DUF742 DOMAIN-CONTAINING PROTEIN"/>
    <property type="match status" value="1"/>
</dbReference>
<evidence type="ECO:0008006" key="3">
    <source>
        <dbReference type="Google" id="ProtNLM"/>
    </source>
</evidence>
<evidence type="ECO:0000313" key="1">
    <source>
        <dbReference type="EMBL" id="MBB5869539.1"/>
    </source>
</evidence>
<organism evidence="1 2">
    <name type="scientific">Allocatelliglobosispora scoriae</name>
    <dbReference type="NCBI Taxonomy" id="643052"/>
    <lineage>
        <taxon>Bacteria</taxon>
        <taxon>Bacillati</taxon>
        <taxon>Actinomycetota</taxon>
        <taxon>Actinomycetes</taxon>
        <taxon>Micromonosporales</taxon>
        <taxon>Micromonosporaceae</taxon>
        <taxon>Allocatelliglobosispora</taxon>
    </lineage>
</organism>
<name>A0A841BQS2_9ACTN</name>
<comment type="caution">
    <text evidence="1">The sequence shown here is derived from an EMBL/GenBank/DDBJ whole genome shotgun (WGS) entry which is preliminary data.</text>
</comment>
<sequence>MDDTRWIDDDAGPIVRPYALTGGRTQPATGGFDLIAVVVANRPATPGDAGLGSTYAEIMRLCQQPHSVAEIAAHLRLPTGITRVLLGDLVEKELIRKPISTASVPTDDIFRAVIDGIRAL</sequence>
<gene>
    <name evidence="1" type="ORF">F4553_002918</name>
</gene>
<protein>
    <recommendedName>
        <fullName evidence="3">DUF742 domain-containing protein</fullName>
    </recommendedName>
</protein>
<dbReference type="EMBL" id="JACHMN010000002">
    <property type="protein sequence ID" value="MBB5869539.1"/>
    <property type="molecule type" value="Genomic_DNA"/>
</dbReference>
<dbReference type="PANTHER" id="PTHR36221">
    <property type="entry name" value="DUF742 DOMAIN-CONTAINING PROTEIN"/>
    <property type="match status" value="1"/>
</dbReference>
<dbReference type="AlphaFoldDB" id="A0A841BQS2"/>
<reference evidence="1 2" key="1">
    <citation type="submission" date="2020-08" db="EMBL/GenBank/DDBJ databases">
        <title>Sequencing the genomes of 1000 actinobacteria strains.</title>
        <authorList>
            <person name="Klenk H.-P."/>
        </authorList>
    </citation>
    <scope>NUCLEOTIDE SEQUENCE [LARGE SCALE GENOMIC DNA]</scope>
    <source>
        <strain evidence="1 2">DSM 45362</strain>
    </source>
</reference>
<keyword evidence="2" id="KW-1185">Reference proteome</keyword>
<dbReference type="Pfam" id="PF05331">
    <property type="entry name" value="DUF742"/>
    <property type="match status" value="1"/>
</dbReference>
<dbReference type="InterPro" id="IPR007995">
    <property type="entry name" value="DUF742"/>
</dbReference>